<gene>
    <name evidence="3" type="ORF">TY91_00545</name>
</gene>
<dbReference type="PATRIC" id="fig|33960.6.peg.2953"/>
<dbReference type="InterPro" id="IPR003797">
    <property type="entry name" value="DegV"/>
</dbReference>
<organism evidence="3 4">
    <name type="scientific">Secundilactobacillus collinoides</name>
    <name type="common">Lactobacillus collinoides</name>
    <dbReference type="NCBI Taxonomy" id="33960"/>
    <lineage>
        <taxon>Bacteria</taxon>
        <taxon>Bacillati</taxon>
        <taxon>Bacillota</taxon>
        <taxon>Bacilli</taxon>
        <taxon>Lactobacillales</taxon>
        <taxon>Lactobacillaceae</taxon>
        <taxon>Secundilactobacillus</taxon>
    </lineage>
</organism>
<dbReference type="InterPro" id="IPR050270">
    <property type="entry name" value="DegV_domain_contain"/>
</dbReference>
<dbReference type="PANTHER" id="PTHR33434">
    <property type="entry name" value="DEGV DOMAIN-CONTAINING PROTEIN DR_1986-RELATED"/>
    <property type="match status" value="1"/>
</dbReference>
<dbReference type="InterPro" id="IPR043168">
    <property type="entry name" value="DegV_C"/>
</dbReference>
<evidence type="ECO:0000256" key="2">
    <source>
        <dbReference type="ARBA" id="ARBA00023121"/>
    </source>
</evidence>
<comment type="caution">
    <text evidence="3">The sequence shown here is derived from an EMBL/GenBank/DDBJ whole genome shotgun (WGS) entry which is preliminary data.</text>
</comment>
<dbReference type="Pfam" id="PF02645">
    <property type="entry name" value="DegV"/>
    <property type="match status" value="1"/>
</dbReference>
<evidence type="ECO:0000313" key="3">
    <source>
        <dbReference type="EMBL" id="KZL43285.1"/>
    </source>
</evidence>
<protein>
    <recommendedName>
        <fullName evidence="5">DegV family protein</fullName>
    </recommendedName>
</protein>
<keyword evidence="4" id="KW-1185">Reference proteome</keyword>
<dbReference type="PROSITE" id="PS51482">
    <property type="entry name" value="DEGV"/>
    <property type="match status" value="1"/>
</dbReference>
<evidence type="ECO:0000313" key="4">
    <source>
        <dbReference type="Proteomes" id="UP000076480"/>
    </source>
</evidence>
<dbReference type="SUPFAM" id="SSF82549">
    <property type="entry name" value="DAK1/DegV-like"/>
    <property type="match status" value="1"/>
</dbReference>
<dbReference type="OrthoDB" id="5429275at2"/>
<evidence type="ECO:0000256" key="1">
    <source>
        <dbReference type="ARBA" id="ARBA00003238"/>
    </source>
</evidence>
<dbReference type="Gene3D" id="3.30.1180.10">
    <property type="match status" value="1"/>
</dbReference>
<name>A0A161V8X9_SECCO</name>
<dbReference type="AlphaFoldDB" id="A0A161V8X9"/>
<comment type="function">
    <text evidence="1">May bind long-chain fatty acids, such as palmitate, and may play a role in lipid transport or fatty acid metabolism.</text>
</comment>
<dbReference type="GO" id="GO:0008289">
    <property type="term" value="F:lipid binding"/>
    <property type="evidence" value="ECO:0007669"/>
    <property type="project" value="UniProtKB-KW"/>
</dbReference>
<sequence>MIHIVTDSTAQLTDQEIETNHITVIPLTVTLNGKNYRDQIDVSRNEFSNQLKTNREFPQTSQPSVGDFIETYKRLFRPGDQIISIHIGSVLSGTVKTAEMAANQLTIPIKILDSGLTDRGLGLVVLKATKLAQSQNTSGKIMSQLKNYLSQITLFCFINSLDYLVKGGRANHATGFIYSLINLKLALSMPNGELKVVKKVRGKHGMQKLINQIVDRITKDHQITQVGLSYVDSHQDTDAIETALRAQRPDLKIVNQLTSPTIMTHVGPKGFAIIFA</sequence>
<dbReference type="NCBIfam" id="TIGR00762">
    <property type="entry name" value="DegV"/>
    <property type="match status" value="1"/>
</dbReference>
<dbReference type="EMBL" id="JYDC01000006">
    <property type="protein sequence ID" value="KZL43285.1"/>
    <property type="molecule type" value="Genomic_DNA"/>
</dbReference>
<accession>A0A161V8X9</accession>
<keyword evidence="2" id="KW-0446">Lipid-binding</keyword>
<dbReference type="PANTHER" id="PTHR33434:SF2">
    <property type="entry name" value="FATTY ACID-BINDING PROTEIN TM_1468"/>
    <property type="match status" value="1"/>
</dbReference>
<dbReference type="Gene3D" id="3.40.50.10170">
    <property type="match status" value="1"/>
</dbReference>
<proteinExistence type="predicted"/>
<evidence type="ECO:0008006" key="5">
    <source>
        <dbReference type="Google" id="ProtNLM"/>
    </source>
</evidence>
<dbReference type="Proteomes" id="UP000076480">
    <property type="component" value="Unassembled WGS sequence"/>
</dbReference>
<dbReference type="RefSeq" id="WP_063285088.1">
    <property type="nucleotide sequence ID" value="NZ_JYDC01000006.1"/>
</dbReference>
<reference evidence="3 4" key="1">
    <citation type="submission" date="2015-02" db="EMBL/GenBank/DDBJ databases">
        <title>Draft genome sequence of Lactobacillus collinoides CUPV2371 isolated from a natural cider, the first genome sequence of a strain of this species.</title>
        <authorList>
            <person name="Puertas A.I."/>
            <person name="Spano G."/>
            <person name="Capozzi V."/>
            <person name="Lamontanara A."/>
            <person name="Orru L."/>
            <person name="Duenas M.T."/>
        </authorList>
    </citation>
    <scope>NUCLEOTIDE SEQUENCE [LARGE SCALE GENOMIC DNA]</scope>
    <source>
        <strain evidence="3 4">237</strain>
    </source>
</reference>